<feature type="transmembrane region" description="Helical" evidence="1">
    <location>
        <begin position="126"/>
        <end position="144"/>
    </location>
</feature>
<feature type="transmembrane region" description="Helical" evidence="1">
    <location>
        <begin position="196"/>
        <end position="220"/>
    </location>
</feature>
<dbReference type="EMBL" id="JAMFTH010000002">
    <property type="protein sequence ID" value="MCP8899472.1"/>
    <property type="molecule type" value="Genomic_DNA"/>
</dbReference>
<gene>
    <name evidence="2" type="ORF">M6D89_09200</name>
</gene>
<feature type="transmembrane region" description="Helical" evidence="1">
    <location>
        <begin position="72"/>
        <end position="99"/>
    </location>
</feature>
<feature type="transmembrane region" description="Helical" evidence="1">
    <location>
        <begin position="43"/>
        <end position="60"/>
    </location>
</feature>
<keyword evidence="1" id="KW-0472">Membrane</keyword>
<organism evidence="2 3">
    <name type="scientific">Gilvimarinus xylanilyticus</name>
    <dbReference type="NCBI Taxonomy" id="2944139"/>
    <lineage>
        <taxon>Bacteria</taxon>
        <taxon>Pseudomonadati</taxon>
        <taxon>Pseudomonadota</taxon>
        <taxon>Gammaproteobacteria</taxon>
        <taxon>Cellvibrionales</taxon>
        <taxon>Cellvibrionaceae</taxon>
        <taxon>Gilvimarinus</taxon>
    </lineage>
</organism>
<feature type="transmembrane region" description="Helical" evidence="1">
    <location>
        <begin position="156"/>
        <end position="181"/>
    </location>
</feature>
<sequence length="235" mass="26170">MNLLLPPSLILLGLSLALSLPALGWALWRAPWRQLAVSNQRQHAFFAAILALGLFWLLQVEVRDSLGFHPMLITVVTMIFGWHLALVIGALALVALQLYRLALWGSLDGWAQALQALEPATLPVDFVLSVLVPASWTLVVLFLVDRWRFKNPFTYFLGVGFFGAMLSCLWLGAAAFALFYASGSEAPLAVLREHGLLFVLMMFPEGFCNGALATVFTILWPDMVKTYRDEWYLGD</sequence>
<dbReference type="Proteomes" id="UP001139319">
    <property type="component" value="Unassembled WGS sequence"/>
</dbReference>
<keyword evidence="1" id="KW-0812">Transmembrane</keyword>
<reference evidence="2" key="2">
    <citation type="submission" date="2023-01" db="EMBL/GenBank/DDBJ databases">
        <title>Gilvimarinus xylanilyticus HB14 isolated from Caulerpa lentillifera aquaculture base in Hainan, China.</title>
        <authorList>
            <person name="Zhang Y.-J."/>
        </authorList>
    </citation>
    <scope>NUCLEOTIDE SEQUENCE</scope>
    <source>
        <strain evidence="2">HB14</strain>
    </source>
</reference>
<dbReference type="RefSeq" id="WP_253967770.1">
    <property type="nucleotide sequence ID" value="NZ_JAMFTH010000002.1"/>
</dbReference>
<evidence type="ECO:0000313" key="3">
    <source>
        <dbReference type="Proteomes" id="UP001139319"/>
    </source>
</evidence>
<dbReference type="AlphaFoldDB" id="A0A9X2KTR4"/>
<name>A0A9X2KTR4_9GAMM</name>
<proteinExistence type="predicted"/>
<evidence type="ECO:0000313" key="2">
    <source>
        <dbReference type="EMBL" id="MCP8899472.1"/>
    </source>
</evidence>
<reference evidence="2" key="1">
    <citation type="submission" date="2022-05" db="EMBL/GenBank/DDBJ databases">
        <authorList>
            <person name="Sun H.-N."/>
        </authorList>
    </citation>
    <scope>NUCLEOTIDE SEQUENCE</scope>
    <source>
        <strain evidence="2">HB14</strain>
    </source>
</reference>
<protein>
    <submittedName>
        <fullName evidence="2">Uncharacterized protein</fullName>
    </submittedName>
</protein>
<keyword evidence="3" id="KW-1185">Reference proteome</keyword>
<comment type="caution">
    <text evidence="2">The sequence shown here is derived from an EMBL/GenBank/DDBJ whole genome shotgun (WGS) entry which is preliminary data.</text>
</comment>
<evidence type="ECO:0000256" key="1">
    <source>
        <dbReference type="SAM" id="Phobius"/>
    </source>
</evidence>
<keyword evidence="1" id="KW-1133">Transmembrane helix</keyword>
<accession>A0A9X2KTR4</accession>